<dbReference type="InterPro" id="IPR000014">
    <property type="entry name" value="PAS"/>
</dbReference>
<dbReference type="PROSITE" id="PS50113">
    <property type="entry name" value="PAC"/>
    <property type="match status" value="2"/>
</dbReference>
<dbReference type="OrthoDB" id="1931120at2"/>
<dbReference type="SUPFAM" id="SSF55874">
    <property type="entry name" value="ATPase domain of HSP90 chaperone/DNA topoisomerase II/histidine kinase"/>
    <property type="match status" value="1"/>
</dbReference>
<dbReference type="CDD" id="cd00130">
    <property type="entry name" value="PAS"/>
    <property type="match status" value="2"/>
</dbReference>
<dbReference type="Pfam" id="PF02518">
    <property type="entry name" value="HATPase_c"/>
    <property type="match status" value="1"/>
</dbReference>
<dbReference type="GO" id="GO:0000155">
    <property type="term" value="F:phosphorelay sensor kinase activity"/>
    <property type="evidence" value="ECO:0007669"/>
    <property type="project" value="InterPro"/>
</dbReference>
<evidence type="ECO:0000313" key="9">
    <source>
        <dbReference type="Proteomes" id="UP000030564"/>
    </source>
</evidence>
<dbReference type="InterPro" id="IPR013656">
    <property type="entry name" value="PAS_4"/>
</dbReference>
<dbReference type="InterPro" id="IPR035965">
    <property type="entry name" value="PAS-like_dom_sf"/>
</dbReference>
<dbReference type="CDD" id="cd00082">
    <property type="entry name" value="HisKA"/>
    <property type="match status" value="1"/>
</dbReference>
<evidence type="ECO:0000259" key="6">
    <source>
        <dbReference type="PROSITE" id="PS50112"/>
    </source>
</evidence>
<dbReference type="InterPro" id="IPR036097">
    <property type="entry name" value="HisK_dim/P_sf"/>
</dbReference>
<keyword evidence="4 8" id="KW-0418">Kinase</keyword>
<evidence type="ECO:0000256" key="2">
    <source>
        <dbReference type="ARBA" id="ARBA00012438"/>
    </source>
</evidence>
<dbReference type="SUPFAM" id="SSF47384">
    <property type="entry name" value="Homodimeric domain of signal transducing histidine kinase"/>
    <property type="match status" value="1"/>
</dbReference>
<comment type="caution">
    <text evidence="8">The sequence shown here is derived from an EMBL/GenBank/DDBJ whole genome shotgun (WGS) entry which is preliminary data.</text>
</comment>
<dbReference type="Pfam" id="PF08448">
    <property type="entry name" value="PAS_4"/>
    <property type="match status" value="1"/>
</dbReference>
<dbReference type="PRINTS" id="PR00344">
    <property type="entry name" value="BCTRLSENSOR"/>
</dbReference>
<accession>A0A0A6DHG4</accession>
<dbReference type="Gene3D" id="3.30.450.20">
    <property type="entry name" value="PAS domain"/>
    <property type="match status" value="3"/>
</dbReference>
<feature type="domain" description="PAC" evidence="7">
    <location>
        <begin position="624"/>
        <end position="676"/>
    </location>
</feature>
<evidence type="ECO:0000256" key="3">
    <source>
        <dbReference type="ARBA" id="ARBA00022553"/>
    </source>
</evidence>
<name>A0A0A6DHG4_9PSED</name>
<dbReference type="PROSITE" id="PS50112">
    <property type="entry name" value="PAS"/>
    <property type="match status" value="1"/>
</dbReference>
<feature type="domain" description="PAS" evidence="6">
    <location>
        <begin position="451"/>
        <end position="496"/>
    </location>
</feature>
<dbReference type="InterPro" id="IPR005467">
    <property type="entry name" value="His_kinase_dom"/>
</dbReference>
<dbReference type="SMART" id="SM00387">
    <property type="entry name" value="HATPase_c"/>
    <property type="match status" value="1"/>
</dbReference>
<dbReference type="AlphaFoldDB" id="A0A0A6DHG4"/>
<keyword evidence="4 8" id="KW-0808">Transferase</keyword>
<evidence type="ECO:0000256" key="1">
    <source>
        <dbReference type="ARBA" id="ARBA00000085"/>
    </source>
</evidence>
<dbReference type="InterPro" id="IPR000700">
    <property type="entry name" value="PAS-assoc_C"/>
</dbReference>
<dbReference type="SMART" id="SM00388">
    <property type="entry name" value="HisKA"/>
    <property type="match status" value="1"/>
</dbReference>
<dbReference type="Proteomes" id="UP000030564">
    <property type="component" value="Unassembled WGS sequence"/>
</dbReference>
<sequence length="911" mass="101865">MSSADKLFARLLNRHPETVPPQDSPLVSSVGLQLYLDGTGQVNHLSGPLRHVLAQRLAASHPAHLLEYVLPHSSLALEGSPADWQGQVLDLDFFSLAGPPLHLRGWLQAQGDGWLLQLLDIGDLLGERRQTRSREQCQLLATQIRDHLRLGSLARLPDVLGEQLQRLSQHLHVPCLAVALLDEQGQGWQIHQHYAALNAPQIWRDQQALGTSLDSLNGALPQRLSPGEQPRLSALLGPNEGFAVPYRDAQGVAAWLLCAAYNPQQQAPDLNDHDWLLLAAAVAAPLLERLREHRHHQQLERLDVLQALLGTGWWEISSDRADVQLAPALAESLGLATQRLPIEEWFNRVHPADRDELRSRLQTLQDEGSPLEMCVRLQGSDQALPLWYRLQGRSLGIGAERRLVGFMLDISDIKNQQQQAAAAHARLDNLIASSPAVIYVQRYVEGALQPTFFSASLQPLLGWSLADCDNGRLVEHVHPEDRPRYFERTRQLLREGAVSTRYRVLDRQGHAHWLLDEARLLRDDLGLPVEAVGLWLDVTEATLAAEQVKASEERYRILVEDSPAMICRYRPDLTLTFGNRPLATYLECPPEQLPGVNLGSWMSDDQREAFLLRISQLTPELPVSTAEINLRLPGREHAWWVWSDRGVFDAQGQLVEVQAVGRDNTEVRRSQQQLTQSAKMATLGEMATGLAHEINQPLNVMRMAIVNVLKRLGNGDVQIDYLTDKLNRIDAQVQRAARVVDHMRVFGRRSEIEQHPFNPLEAIEGTLSLLSEGLRGKGVEVRIKEAGFQVEVRGYVDQLEQVLINLMVNARDALLGKREADRDFQPWIAVHAECDEHVVRLWVEDNGGGIDPRLLERIFEPFFTTKPVGVGTGLGLSVSYGIIDNMGGRLSVRNGDEGARFCIELPIALSD</sequence>
<feature type="domain" description="PAC" evidence="7">
    <location>
        <begin position="498"/>
        <end position="550"/>
    </location>
</feature>
<dbReference type="SMART" id="SM00091">
    <property type="entry name" value="PAS"/>
    <property type="match status" value="3"/>
</dbReference>
<dbReference type="InterPro" id="IPR036890">
    <property type="entry name" value="HATPase_C_sf"/>
</dbReference>
<dbReference type="InterPro" id="IPR003661">
    <property type="entry name" value="HisK_dim/P_dom"/>
</dbReference>
<evidence type="ECO:0000259" key="7">
    <source>
        <dbReference type="PROSITE" id="PS50113"/>
    </source>
</evidence>
<protein>
    <recommendedName>
        <fullName evidence="2">histidine kinase</fullName>
        <ecNumber evidence="2">2.7.13.3</ecNumber>
    </recommendedName>
</protein>
<keyword evidence="3" id="KW-0597">Phosphoprotein</keyword>
<organism evidence="8 9">
    <name type="scientific">Pseudomonas chlororaphis</name>
    <dbReference type="NCBI Taxonomy" id="587753"/>
    <lineage>
        <taxon>Bacteria</taxon>
        <taxon>Pseudomonadati</taxon>
        <taxon>Pseudomonadota</taxon>
        <taxon>Gammaproteobacteria</taxon>
        <taxon>Pseudomonadales</taxon>
        <taxon>Pseudomonadaceae</taxon>
        <taxon>Pseudomonas</taxon>
    </lineage>
</organism>
<evidence type="ECO:0000259" key="5">
    <source>
        <dbReference type="PROSITE" id="PS50109"/>
    </source>
</evidence>
<dbReference type="InterPro" id="IPR004358">
    <property type="entry name" value="Sig_transdc_His_kin-like_C"/>
</dbReference>
<dbReference type="PANTHER" id="PTHR43065">
    <property type="entry name" value="SENSOR HISTIDINE KINASE"/>
    <property type="match status" value="1"/>
</dbReference>
<feature type="domain" description="Histidine kinase" evidence="5">
    <location>
        <begin position="689"/>
        <end position="909"/>
    </location>
</feature>
<dbReference type="Gene3D" id="3.30.565.10">
    <property type="entry name" value="Histidine kinase-like ATPase, C-terminal domain"/>
    <property type="match status" value="1"/>
</dbReference>
<dbReference type="SUPFAM" id="SSF55785">
    <property type="entry name" value="PYP-like sensor domain (PAS domain)"/>
    <property type="match status" value="3"/>
</dbReference>
<dbReference type="InterPro" id="IPR013655">
    <property type="entry name" value="PAS_fold_3"/>
</dbReference>
<proteinExistence type="predicted"/>
<dbReference type="EC" id="2.7.13.3" evidence="2"/>
<evidence type="ECO:0000313" key="8">
    <source>
        <dbReference type="EMBL" id="KHA74152.1"/>
    </source>
</evidence>
<dbReference type="PANTHER" id="PTHR43065:SF42">
    <property type="entry name" value="TWO-COMPONENT SENSOR PPRA"/>
    <property type="match status" value="1"/>
</dbReference>
<reference evidence="8 9" key="1">
    <citation type="submission" date="2014-10" db="EMBL/GenBank/DDBJ databases">
        <title>Draft genome sequence of Pseudomonas chlororaphis EA105.</title>
        <authorList>
            <person name="McCully L.M."/>
            <person name="Bitzer A.S."/>
            <person name="Spence C."/>
            <person name="Bais H."/>
            <person name="Silby M.W."/>
        </authorList>
    </citation>
    <scope>NUCLEOTIDE SEQUENCE [LARGE SCALE GENOMIC DNA]</scope>
    <source>
        <strain evidence="8 9">EA105</strain>
    </source>
</reference>
<evidence type="ECO:0000256" key="4">
    <source>
        <dbReference type="ARBA" id="ARBA00022777"/>
    </source>
</evidence>
<comment type="catalytic activity">
    <reaction evidence="1">
        <text>ATP + protein L-histidine = ADP + protein N-phospho-L-histidine.</text>
        <dbReference type="EC" id="2.7.13.3"/>
    </reaction>
</comment>
<dbReference type="EMBL" id="JSFK01000003">
    <property type="protein sequence ID" value="KHA74152.1"/>
    <property type="molecule type" value="Genomic_DNA"/>
</dbReference>
<dbReference type="Pfam" id="PF08447">
    <property type="entry name" value="PAS_3"/>
    <property type="match status" value="1"/>
</dbReference>
<dbReference type="InterPro" id="IPR003594">
    <property type="entry name" value="HATPase_dom"/>
</dbReference>
<dbReference type="Gene3D" id="1.10.287.130">
    <property type="match status" value="1"/>
</dbReference>
<dbReference type="PROSITE" id="PS50109">
    <property type="entry name" value="HIS_KIN"/>
    <property type="match status" value="1"/>
</dbReference>
<dbReference type="PATRIC" id="fig|587753.9.peg.3858"/>
<dbReference type="NCBIfam" id="TIGR00229">
    <property type="entry name" value="sensory_box"/>
    <property type="match status" value="1"/>
</dbReference>
<gene>
    <name evidence="8" type="ORF">NZ35_08620</name>
</gene>